<organism evidence="1 2">
    <name type="scientific">Catenuloplanes atrovinosus</name>
    <dbReference type="NCBI Taxonomy" id="137266"/>
    <lineage>
        <taxon>Bacteria</taxon>
        <taxon>Bacillati</taxon>
        <taxon>Actinomycetota</taxon>
        <taxon>Actinomycetes</taxon>
        <taxon>Micromonosporales</taxon>
        <taxon>Micromonosporaceae</taxon>
        <taxon>Catenuloplanes</taxon>
    </lineage>
</organism>
<name>A0AAE3YSC6_9ACTN</name>
<dbReference type="AlphaFoldDB" id="A0AAE3YSC6"/>
<protein>
    <submittedName>
        <fullName evidence="1">Uncharacterized protein</fullName>
    </submittedName>
</protein>
<dbReference type="Proteomes" id="UP001183643">
    <property type="component" value="Unassembled WGS sequence"/>
</dbReference>
<keyword evidence="2" id="KW-1185">Reference proteome</keyword>
<dbReference type="EMBL" id="JAVDYB010000001">
    <property type="protein sequence ID" value="MDR7277742.1"/>
    <property type="molecule type" value="Genomic_DNA"/>
</dbReference>
<proteinExistence type="predicted"/>
<sequence>MRATQQPRREGPDEARTLACSLDRLYPEHWAGPNQPGCKGWLTASAGTPARHCTCQCHADGKRTAQPPPPVPLKRR</sequence>
<evidence type="ECO:0000313" key="1">
    <source>
        <dbReference type="EMBL" id="MDR7277742.1"/>
    </source>
</evidence>
<accession>A0AAE3YSC6</accession>
<comment type="caution">
    <text evidence="1">The sequence shown here is derived from an EMBL/GenBank/DDBJ whole genome shotgun (WGS) entry which is preliminary data.</text>
</comment>
<evidence type="ECO:0000313" key="2">
    <source>
        <dbReference type="Proteomes" id="UP001183643"/>
    </source>
</evidence>
<gene>
    <name evidence="1" type="ORF">J2S41_004520</name>
</gene>
<reference evidence="1" key="1">
    <citation type="submission" date="2023-07" db="EMBL/GenBank/DDBJ databases">
        <title>Sequencing the genomes of 1000 actinobacteria strains.</title>
        <authorList>
            <person name="Klenk H.-P."/>
        </authorList>
    </citation>
    <scope>NUCLEOTIDE SEQUENCE</scope>
    <source>
        <strain evidence="1">DSM 44707</strain>
    </source>
</reference>